<geneLocation type="plasmid" evidence="7">
    <name>p16005813A</name>
</geneLocation>
<dbReference type="PANTHER" id="PTHR43761">
    <property type="entry name" value="D-ISOMER SPECIFIC 2-HYDROXYACID DEHYDROGENASE FAMILY PROTEIN (AFU_ORTHOLOGUE AFUA_1G13630)"/>
    <property type="match status" value="1"/>
</dbReference>
<keyword evidence="2 4" id="KW-0560">Oxidoreductase</keyword>
<dbReference type="InterPro" id="IPR006140">
    <property type="entry name" value="D-isomer_DH_NAD-bd"/>
</dbReference>
<dbReference type="RefSeq" id="WP_172693855.1">
    <property type="nucleotide sequence ID" value="NZ_JALKTL010000011.1"/>
</dbReference>
<keyword evidence="7" id="KW-0614">Plasmid</keyword>
<comment type="similarity">
    <text evidence="1 4">Belongs to the D-isomer specific 2-hydroxyacid dehydrogenase family.</text>
</comment>
<dbReference type="PROSITE" id="PS00671">
    <property type="entry name" value="D_2_HYDROXYACID_DH_3"/>
    <property type="match status" value="1"/>
</dbReference>
<dbReference type="InterPro" id="IPR050418">
    <property type="entry name" value="D-iso_2-hydroxyacid_DH_PdxB"/>
</dbReference>
<dbReference type="InterPro" id="IPR029753">
    <property type="entry name" value="D-isomer_DH_CS"/>
</dbReference>
<dbReference type="CDD" id="cd12173">
    <property type="entry name" value="PGDH_4"/>
    <property type="match status" value="1"/>
</dbReference>
<sequence length="308" mass="33750">MKVFIMDPVSPKVIEEISKKYETVAYPESRDRNWHEEADALIVRTWVVSAEDIEKARNLKIIAKHGVGVDNINVLAAKANNILVTNTPGANAISVAEYVVTLALSLYRSVPLYSYRVRYGEWKALPKAFELSEKTVGLVGLGDIGLRVAKILKSGFGARVLAYDPYAPEQLFTENGVERVLTVDDLLTTCDVVSLHVPLTPQTRNMIARRELSMMKEDAVLINVSRGGIVNEDDLYDALKNNVIFAAACDVFVEEPLNKDCPLLELDNFVASPHVGGSSNESLIRMGMGAFASVDAALNGQSPKNLIS</sequence>
<dbReference type="AlphaFoldDB" id="A0A5B8KRW0"/>
<evidence type="ECO:0000256" key="2">
    <source>
        <dbReference type="ARBA" id="ARBA00023002"/>
    </source>
</evidence>
<accession>A0A5B8KRW0</accession>
<dbReference type="GO" id="GO:0051287">
    <property type="term" value="F:NAD binding"/>
    <property type="evidence" value="ECO:0007669"/>
    <property type="project" value="InterPro"/>
</dbReference>
<evidence type="ECO:0000313" key="7">
    <source>
        <dbReference type="EMBL" id="QDY98064.1"/>
    </source>
</evidence>
<dbReference type="EMBL" id="MK036891">
    <property type="protein sequence ID" value="QDY98064.1"/>
    <property type="molecule type" value="Genomic_DNA"/>
</dbReference>
<proteinExistence type="inferred from homology"/>
<evidence type="ECO:0000259" key="5">
    <source>
        <dbReference type="Pfam" id="PF00389"/>
    </source>
</evidence>
<dbReference type="Gene3D" id="3.40.50.720">
    <property type="entry name" value="NAD(P)-binding Rossmann-like Domain"/>
    <property type="match status" value="2"/>
</dbReference>
<dbReference type="SUPFAM" id="SSF51735">
    <property type="entry name" value="NAD(P)-binding Rossmann-fold domains"/>
    <property type="match status" value="1"/>
</dbReference>
<evidence type="ECO:0000256" key="1">
    <source>
        <dbReference type="ARBA" id="ARBA00005854"/>
    </source>
</evidence>
<dbReference type="FunFam" id="3.40.50.720:FF:000203">
    <property type="entry name" value="D-3-phosphoglycerate dehydrogenase (SerA)"/>
    <property type="match status" value="1"/>
</dbReference>
<organism evidence="7">
    <name type="scientific">Leclercia adecarboxylata</name>
    <dbReference type="NCBI Taxonomy" id="83655"/>
    <lineage>
        <taxon>Bacteria</taxon>
        <taxon>Pseudomonadati</taxon>
        <taxon>Pseudomonadota</taxon>
        <taxon>Gammaproteobacteria</taxon>
        <taxon>Enterobacterales</taxon>
        <taxon>Enterobacteriaceae</taxon>
        <taxon>Leclercia</taxon>
    </lineage>
</organism>
<keyword evidence="3" id="KW-0520">NAD</keyword>
<dbReference type="GO" id="GO:0016779">
    <property type="term" value="F:nucleotidyltransferase activity"/>
    <property type="evidence" value="ECO:0007669"/>
    <property type="project" value="UniProtKB-KW"/>
</dbReference>
<name>A0A5B8KRW0_9ENTR</name>
<evidence type="ECO:0000256" key="3">
    <source>
        <dbReference type="ARBA" id="ARBA00023027"/>
    </source>
</evidence>
<reference evidence="7" key="1">
    <citation type="submission" date="2018-10" db="EMBL/GenBank/DDBJ databases">
        <authorList>
            <person name="Zhou D."/>
            <person name="Yin Z."/>
            <person name="Feng J."/>
        </authorList>
    </citation>
    <scope>NUCLEOTIDE SEQUENCE</scope>
    <source>
        <strain evidence="7">16005813</strain>
        <plasmid evidence="7">p16005813A</plasmid>
    </source>
</reference>
<evidence type="ECO:0000256" key="4">
    <source>
        <dbReference type="RuleBase" id="RU003719"/>
    </source>
</evidence>
<keyword evidence="7" id="KW-0808">Transferase</keyword>
<dbReference type="Pfam" id="PF02826">
    <property type="entry name" value="2-Hacid_dh_C"/>
    <property type="match status" value="1"/>
</dbReference>
<dbReference type="GO" id="GO:0005829">
    <property type="term" value="C:cytosol"/>
    <property type="evidence" value="ECO:0007669"/>
    <property type="project" value="UniProtKB-ARBA"/>
</dbReference>
<evidence type="ECO:0000259" key="6">
    <source>
        <dbReference type="Pfam" id="PF02826"/>
    </source>
</evidence>
<dbReference type="InterPro" id="IPR006139">
    <property type="entry name" value="D-isomer_2_OHA_DH_cat_dom"/>
</dbReference>
<dbReference type="Pfam" id="PF00389">
    <property type="entry name" value="2-Hacid_dh"/>
    <property type="match status" value="1"/>
</dbReference>
<dbReference type="GO" id="GO:0016616">
    <property type="term" value="F:oxidoreductase activity, acting on the CH-OH group of donors, NAD or NADP as acceptor"/>
    <property type="evidence" value="ECO:0007669"/>
    <property type="project" value="InterPro"/>
</dbReference>
<dbReference type="InterPro" id="IPR036291">
    <property type="entry name" value="NAD(P)-bd_dom_sf"/>
</dbReference>
<dbReference type="SUPFAM" id="SSF52283">
    <property type="entry name" value="Formate/glycerate dehydrogenase catalytic domain-like"/>
    <property type="match status" value="1"/>
</dbReference>
<protein>
    <submittedName>
        <fullName evidence="7">Galactose-1-phosphate uridylyltransferase</fullName>
    </submittedName>
</protein>
<keyword evidence="7" id="KW-0548">Nucleotidyltransferase</keyword>
<feature type="domain" description="D-isomer specific 2-hydroxyacid dehydrogenase catalytic" evidence="5">
    <location>
        <begin position="3"/>
        <end position="307"/>
    </location>
</feature>
<feature type="domain" description="D-isomer specific 2-hydroxyacid dehydrogenase NAD-binding" evidence="6">
    <location>
        <begin position="101"/>
        <end position="276"/>
    </location>
</feature>
<dbReference type="PANTHER" id="PTHR43761:SF1">
    <property type="entry name" value="D-ISOMER SPECIFIC 2-HYDROXYACID DEHYDROGENASE CATALYTIC DOMAIN-CONTAINING PROTEIN-RELATED"/>
    <property type="match status" value="1"/>
</dbReference>